<evidence type="ECO:0000313" key="1">
    <source>
        <dbReference type="EMBL" id="QTA88838.1"/>
    </source>
</evidence>
<sequence>MWVCTAPSTGESFNSLGKSFNHFLKSLFSACYRDIYYISQNNGFPQK</sequence>
<gene>
    <name evidence="1" type="ORF">dnm_048850</name>
</gene>
<dbReference type="KEGG" id="dmm:dnm_048850"/>
<protein>
    <submittedName>
        <fullName evidence="1">Uncharacterized protein</fullName>
    </submittedName>
</protein>
<name>A0A975BNN4_9BACT</name>
<keyword evidence="2" id="KW-1185">Reference proteome</keyword>
<dbReference type="AlphaFoldDB" id="A0A975BNN4"/>
<proteinExistence type="predicted"/>
<evidence type="ECO:0000313" key="2">
    <source>
        <dbReference type="Proteomes" id="UP000663722"/>
    </source>
</evidence>
<reference evidence="1" key="1">
    <citation type="journal article" date="2021" name="Microb. Physiol.">
        <title>Proteogenomic Insights into the Physiology of Marine, Sulfate-Reducing, Filamentous Desulfonema limicola and Desulfonema magnum.</title>
        <authorList>
            <person name="Schnaars V."/>
            <person name="Wohlbrand L."/>
            <person name="Scheve S."/>
            <person name="Hinrichs C."/>
            <person name="Reinhardt R."/>
            <person name="Rabus R."/>
        </authorList>
    </citation>
    <scope>NUCLEOTIDE SEQUENCE</scope>
    <source>
        <strain evidence="1">4be13</strain>
    </source>
</reference>
<dbReference type="Proteomes" id="UP000663722">
    <property type="component" value="Chromosome"/>
</dbReference>
<organism evidence="1 2">
    <name type="scientific">Desulfonema magnum</name>
    <dbReference type="NCBI Taxonomy" id="45655"/>
    <lineage>
        <taxon>Bacteria</taxon>
        <taxon>Pseudomonadati</taxon>
        <taxon>Thermodesulfobacteriota</taxon>
        <taxon>Desulfobacteria</taxon>
        <taxon>Desulfobacterales</taxon>
        <taxon>Desulfococcaceae</taxon>
        <taxon>Desulfonema</taxon>
    </lineage>
</organism>
<dbReference type="EMBL" id="CP061800">
    <property type="protein sequence ID" value="QTA88838.1"/>
    <property type="molecule type" value="Genomic_DNA"/>
</dbReference>
<accession>A0A975BNN4</accession>